<keyword evidence="1 4" id="KW-0732">Signal</keyword>
<feature type="domain" description="Pectinesterase inhibitor" evidence="5">
    <location>
        <begin position="26"/>
        <end position="144"/>
    </location>
</feature>
<dbReference type="InterPro" id="IPR006501">
    <property type="entry name" value="Pectinesterase_inhib_dom"/>
</dbReference>
<dbReference type="InterPro" id="IPR034086">
    <property type="entry name" value="PMEI_plant"/>
</dbReference>
<accession>A0AAV2GFE8</accession>
<evidence type="ECO:0000256" key="4">
    <source>
        <dbReference type="SAM" id="SignalP"/>
    </source>
</evidence>
<proteinExistence type="inferred from homology"/>
<name>A0AAV2GFE8_9ROSI</name>
<comment type="similarity">
    <text evidence="3">Belongs to the PMEI family.</text>
</comment>
<dbReference type="InterPro" id="IPR035513">
    <property type="entry name" value="Invertase/methylesterase_inhib"/>
</dbReference>
<dbReference type="PANTHER" id="PTHR36710">
    <property type="entry name" value="PECTINESTERASE INHIBITOR-LIKE"/>
    <property type="match status" value="1"/>
</dbReference>
<dbReference type="PANTHER" id="PTHR36710:SF4">
    <property type="entry name" value="PLANT INVERTASE_PECTIN METHYLESTERASE INHIBITOR SUPERFAMILY PROTEIN"/>
    <property type="match status" value="1"/>
</dbReference>
<dbReference type="EMBL" id="OZ034821">
    <property type="protein sequence ID" value="CAL1409414.1"/>
    <property type="molecule type" value="Genomic_DNA"/>
</dbReference>
<evidence type="ECO:0000259" key="5">
    <source>
        <dbReference type="Pfam" id="PF04043"/>
    </source>
</evidence>
<evidence type="ECO:0000256" key="1">
    <source>
        <dbReference type="ARBA" id="ARBA00022729"/>
    </source>
</evidence>
<dbReference type="Gene3D" id="1.20.140.40">
    <property type="entry name" value="Invertase/pectin methylesterase inhibitor family protein"/>
    <property type="match status" value="1"/>
</dbReference>
<dbReference type="SUPFAM" id="SSF101148">
    <property type="entry name" value="Plant invertase/pectin methylesterase inhibitor"/>
    <property type="match status" value="1"/>
</dbReference>
<evidence type="ECO:0000256" key="2">
    <source>
        <dbReference type="ARBA" id="ARBA00023157"/>
    </source>
</evidence>
<reference evidence="6 7" key="1">
    <citation type="submission" date="2024-04" db="EMBL/GenBank/DDBJ databases">
        <authorList>
            <person name="Fracassetti M."/>
        </authorList>
    </citation>
    <scope>NUCLEOTIDE SEQUENCE [LARGE SCALE GENOMIC DNA]</scope>
</reference>
<dbReference type="CDD" id="cd15797">
    <property type="entry name" value="PMEI"/>
    <property type="match status" value="1"/>
</dbReference>
<evidence type="ECO:0000313" key="7">
    <source>
        <dbReference type="Proteomes" id="UP001497516"/>
    </source>
</evidence>
<keyword evidence="2" id="KW-1015">Disulfide bond</keyword>
<dbReference type="Pfam" id="PF04043">
    <property type="entry name" value="PMEI"/>
    <property type="match status" value="1"/>
</dbReference>
<dbReference type="InterPro" id="IPR052421">
    <property type="entry name" value="PCW_Enzyme_Inhibitor"/>
</dbReference>
<feature type="chain" id="PRO_5043348611" description="Pectinesterase inhibitor domain-containing protein" evidence="4">
    <location>
        <begin position="21"/>
        <end position="172"/>
    </location>
</feature>
<organism evidence="6 7">
    <name type="scientific">Linum trigynum</name>
    <dbReference type="NCBI Taxonomy" id="586398"/>
    <lineage>
        <taxon>Eukaryota</taxon>
        <taxon>Viridiplantae</taxon>
        <taxon>Streptophyta</taxon>
        <taxon>Embryophyta</taxon>
        <taxon>Tracheophyta</taxon>
        <taxon>Spermatophyta</taxon>
        <taxon>Magnoliopsida</taxon>
        <taxon>eudicotyledons</taxon>
        <taxon>Gunneridae</taxon>
        <taxon>Pentapetalae</taxon>
        <taxon>rosids</taxon>
        <taxon>fabids</taxon>
        <taxon>Malpighiales</taxon>
        <taxon>Linaceae</taxon>
        <taxon>Linum</taxon>
    </lineage>
</organism>
<evidence type="ECO:0000256" key="3">
    <source>
        <dbReference type="ARBA" id="ARBA00038471"/>
    </source>
</evidence>
<dbReference type="Proteomes" id="UP001497516">
    <property type="component" value="Chromosome 8"/>
</dbReference>
<keyword evidence="7" id="KW-1185">Reference proteome</keyword>
<dbReference type="AlphaFoldDB" id="A0AAV2GFE8"/>
<feature type="signal peptide" evidence="4">
    <location>
        <begin position="1"/>
        <end position="20"/>
    </location>
</feature>
<evidence type="ECO:0000313" key="6">
    <source>
        <dbReference type="EMBL" id="CAL1409414.1"/>
    </source>
</evidence>
<dbReference type="NCBIfam" id="TIGR01614">
    <property type="entry name" value="PME_inhib"/>
    <property type="match status" value="1"/>
</dbReference>
<gene>
    <name evidence="6" type="ORF">LTRI10_LOCUS48916</name>
</gene>
<sequence>MASSTMLIFCLLFSLSLSLATTENTLINQQCHHSETPLACRRCIESDPESESVSRPVDVAAILLKCLAAHSSNLAVNMTGLARLANNTEAQPIFEACSRQFDDMGQRLSTAGACLKRGDYDGANHGVARAVGSQATCLGLARGRVGEMPTQMYDMRMNDALSEAFLRIVDRL</sequence>
<protein>
    <recommendedName>
        <fullName evidence="5">Pectinesterase inhibitor domain-containing protein</fullName>
    </recommendedName>
</protein>
<dbReference type="GO" id="GO:0046910">
    <property type="term" value="F:pectinesterase inhibitor activity"/>
    <property type="evidence" value="ECO:0007669"/>
    <property type="project" value="InterPro"/>
</dbReference>